<organism evidence="1 2">
    <name type="scientific">Actinoplanes aureus</name>
    <dbReference type="NCBI Taxonomy" id="2792083"/>
    <lineage>
        <taxon>Bacteria</taxon>
        <taxon>Bacillati</taxon>
        <taxon>Actinomycetota</taxon>
        <taxon>Actinomycetes</taxon>
        <taxon>Micromonosporales</taxon>
        <taxon>Micromonosporaceae</taxon>
        <taxon>Actinoplanes</taxon>
    </lineage>
</organism>
<dbReference type="EMBL" id="JADQTO010000022">
    <property type="protein sequence ID" value="MBG0566665.1"/>
    <property type="molecule type" value="Genomic_DNA"/>
</dbReference>
<evidence type="ECO:0000313" key="1">
    <source>
        <dbReference type="EMBL" id="MBG0566665.1"/>
    </source>
</evidence>
<proteinExistence type="predicted"/>
<name>A0A931CKL9_9ACTN</name>
<dbReference type="RefSeq" id="WP_196418438.1">
    <property type="nucleotide sequence ID" value="NZ_JADQTO010000022.1"/>
</dbReference>
<keyword evidence="2" id="KW-1185">Reference proteome</keyword>
<comment type="caution">
    <text evidence="1">The sequence shown here is derived from an EMBL/GenBank/DDBJ whole genome shotgun (WGS) entry which is preliminary data.</text>
</comment>
<evidence type="ECO:0000313" key="2">
    <source>
        <dbReference type="Proteomes" id="UP000598146"/>
    </source>
</evidence>
<gene>
    <name evidence="1" type="ORF">I4J89_34985</name>
</gene>
<reference evidence="1" key="1">
    <citation type="submission" date="2020-11" db="EMBL/GenBank/DDBJ databases">
        <title>Isolation and identification of active actinomycetes.</title>
        <authorList>
            <person name="Sun X."/>
        </authorList>
    </citation>
    <scope>NUCLEOTIDE SEQUENCE</scope>
    <source>
        <strain evidence="1">NEAU-A11</strain>
    </source>
</reference>
<dbReference type="AlphaFoldDB" id="A0A931CKL9"/>
<protein>
    <submittedName>
        <fullName evidence="1">Uncharacterized protein</fullName>
    </submittedName>
</protein>
<dbReference type="Proteomes" id="UP000598146">
    <property type="component" value="Unassembled WGS sequence"/>
</dbReference>
<accession>A0A931CKL9</accession>
<sequence length="61" mass="6613">MTAEQLDAIAEAFSDLLALDSGVNCSREDISACLAELMDGRTHVEPRHQMKILLSAHSLTS</sequence>